<feature type="domain" description="Solute-binding protein family 3/N-terminal" evidence="6">
    <location>
        <begin position="35"/>
        <end position="254"/>
    </location>
</feature>
<dbReference type="Pfam" id="PF00497">
    <property type="entry name" value="SBP_bac_3"/>
    <property type="match status" value="1"/>
</dbReference>
<proteinExistence type="inferred from homology"/>
<organism evidence="7">
    <name type="scientific">Rhizobium leguminosarum</name>
    <dbReference type="NCBI Taxonomy" id="384"/>
    <lineage>
        <taxon>Bacteria</taxon>
        <taxon>Pseudomonadati</taxon>
        <taxon>Pseudomonadota</taxon>
        <taxon>Alphaproteobacteria</taxon>
        <taxon>Hyphomicrobiales</taxon>
        <taxon>Rhizobiaceae</taxon>
        <taxon>Rhizobium/Agrobacterium group</taxon>
        <taxon>Rhizobium</taxon>
    </lineage>
</organism>
<evidence type="ECO:0000256" key="3">
    <source>
        <dbReference type="ARBA" id="ARBA00022729"/>
    </source>
</evidence>
<sequence>MNWLKTAAAAALIQAAALLPAHAGENLAAIKSAGVFKIGTEGTYAPFTYHDESGKLVGFDVEIGEAIAAKLGVKAEFVEGKWDGLIAGLDAKRYDTVINQVGITETRKQKYDFSEPYIASKAVLIARDGDDSIKSFADLKGKKAAQSLTSNFGKLATEAGAELVGTDGFDQSIQLVLTKRADATINDSLSFLDFKKHKPDAPVKIVAEQENADYSGIIIRKNEPELLAEINKALADIKADGTYKKIADKYFGQDVSK</sequence>
<evidence type="ECO:0000259" key="6">
    <source>
        <dbReference type="SMART" id="SM00062"/>
    </source>
</evidence>
<reference evidence="7" key="1">
    <citation type="submission" date="2016-03" db="EMBL/GenBank/DDBJ databases">
        <title>Microsymbionts genomes from the relict species Vavilovia formosa.</title>
        <authorList>
            <person name="Chirak E."/>
            <person name="Kimeklis A."/>
            <person name="Kopat V."/>
            <person name="Andronov E."/>
        </authorList>
    </citation>
    <scope>NUCLEOTIDE SEQUENCE [LARGE SCALE GENOMIC DNA]</scope>
    <source>
        <strain evidence="7">Vaf12</strain>
    </source>
</reference>
<name>A0A154IR76_RHILE</name>
<dbReference type="Gene3D" id="3.40.190.10">
    <property type="entry name" value="Periplasmic binding protein-like II"/>
    <property type="match status" value="2"/>
</dbReference>
<dbReference type="InterPro" id="IPR018313">
    <property type="entry name" value="SBP_3_CS"/>
</dbReference>
<dbReference type="SUPFAM" id="SSF53850">
    <property type="entry name" value="Periplasmic binding protein-like II"/>
    <property type="match status" value="1"/>
</dbReference>
<evidence type="ECO:0000313" key="7">
    <source>
        <dbReference type="EMBL" id="KZB03023.1"/>
    </source>
</evidence>
<feature type="chain" id="PRO_5007596414" evidence="5">
    <location>
        <begin position="24"/>
        <end position="257"/>
    </location>
</feature>
<dbReference type="GO" id="GO:0042597">
    <property type="term" value="C:periplasmic space"/>
    <property type="evidence" value="ECO:0007669"/>
    <property type="project" value="UniProtKB-SubCell"/>
</dbReference>
<dbReference type="SMART" id="SM00062">
    <property type="entry name" value="PBPb"/>
    <property type="match status" value="1"/>
</dbReference>
<evidence type="ECO:0000256" key="2">
    <source>
        <dbReference type="ARBA" id="ARBA00010333"/>
    </source>
</evidence>
<dbReference type="PROSITE" id="PS01039">
    <property type="entry name" value="SBP_BACTERIAL_3"/>
    <property type="match status" value="1"/>
</dbReference>
<evidence type="ECO:0000256" key="1">
    <source>
        <dbReference type="ARBA" id="ARBA00004418"/>
    </source>
</evidence>
<dbReference type="InterPro" id="IPR001638">
    <property type="entry name" value="Solute-binding_3/MltF_N"/>
</dbReference>
<comment type="similarity">
    <text evidence="2 4">Belongs to the bacterial solute-binding protein 3 family.</text>
</comment>
<gene>
    <name evidence="7" type="ORF">A4A59_07035</name>
</gene>
<dbReference type="PANTHER" id="PTHR35936:SF34">
    <property type="entry name" value="ABC TRANSPORTER EXTRACELLULAR-BINDING PROTEIN YCKB-RELATED"/>
    <property type="match status" value="1"/>
</dbReference>
<comment type="caution">
    <text evidence="7">The sequence shown here is derived from an EMBL/GenBank/DDBJ whole genome shotgun (WGS) entry which is preliminary data.</text>
</comment>
<dbReference type="EMBL" id="LVYU01000013">
    <property type="protein sequence ID" value="KZB03023.1"/>
    <property type="molecule type" value="Genomic_DNA"/>
</dbReference>
<evidence type="ECO:0000256" key="5">
    <source>
        <dbReference type="SAM" id="SignalP"/>
    </source>
</evidence>
<keyword evidence="3 5" id="KW-0732">Signal</keyword>
<comment type="subcellular location">
    <subcellularLocation>
        <location evidence="1">Periplasm</location>
    </subcellularLocation>
</comment>
<dbReference type="AlphaFoldDB" id="A0A154IR76"/>
<protein>
    <submittedName>
        <fullName evidence="7">Amino acid ABC transporter substrate-binding protein</fullName>
    </submittedName>
</protein>
<dbReference type="PANTHER" id="PTHR35936">
    <property type="entry name" value="MEMBRANE-BOUND LYTIC MUREIN TRANSGLYCOSYLASE F"/>
    <property type="match status" value="1"/>
</dbReference>
<feature type="signal peptide" evidence="5">
    <location>
        <begin position="1"/>
        <end position="23"/>
    </location>
</feature>
<dbReference type="RefSeq" id="WP_062939902.1">
    <property type="nucleotide sequence ID" value="NZ_CP171844.1"/>
</dbReference>
<accession>A0A154IR76</accession>
<dbReference type="CDD" id="cd13711">
    <property type="entry name" value="PBP2_Ngo0372_TcyA"/>
    <property type="match status" value="1"/>
</dbReference>
<evidence type="ECO:0000256" key="4">
    <source>
        <dbReference type="RuleBase" id="RU003744"/>
    </source>
</evidence>